<dbReference type="Pfam" id="PF04260">
    <property type="entry name" value="DUF436"/>
    <property type="match status" value="1"/>
</dbReference>
<comment type="similarity">
    <text evidence="1">Belongs to the UPF0340 family.</text>
</comment>
<protein>
    <recommendedName>
        <fullName evidence="1">UPF0340 protein J7W16_16785</fullName>
    </recommendedName>
</protein>
<name>A0A941APH1_9BACI</name>
<evidence type="ECO:0000313" key="3">
    <source>
        <dbReference type="Proteomes" id="UP000678228"/>
    </source>
</evidence>
<dbReference type="PIRSF" id="PIRSF007510">
    <property type="entry name" value="UCP007510"/>
    <property type="match status" value="1"/>
</dbReference>
<proteinExistence type="inferred from homology"/>
<dbReference type="InterPro" id="IPR006340">
    <property type="entry name" value="DUF436"/>
</dbReference>
<dbReference type="InterPro" id="IPR028345">
    <property type="entry name" value="Antibiotic_NAT-like"/>
</dbReference>
<gene>
    <name evidence="2" type="ORF">J7W16_16785</name>
</gene>
<dbReference type="AlphaFoldDB" id="A0A941APH1"/>
<dbReference type="SUPFAM" id="SSF110710">
    <property type="entry name" value="TTHA0583/YokD-like"/>
    <property type="match status" value="1"/>
</dbReference>
<reference evidence="2" key="1">
    <citation type="submission" date="2021-03" db="EMBL/GenBank/DDBJ databases">
        <title>Bacillus suaedae sp. nov., isolated from Suaeda aralocaspica.</title>
        <authorList>
            <person name="Lei R.F.R."/>
        </authorList>
    </citation>
    <scope>NUCLEOTIDE SEQUENCE</scope>
    <source>
        <strain evidence="2">YZJH907-2</strain>
    </source>
</reference>
<dbReference type="Proteomes" id="UP000678228">
    <property type="component" value="Unassembled WGS sequence"/>
</dbReference>
<sequence length="184" mass="20116">MDVLAIKKQVEQALHDLHEAFPLTEDVLLVVGTSTSEVIGEHIGTNGSEEAAEAIFSALKEQQDRSGVQLAFQCCEHLNRALVLERSTAKERRYDLVSAIPIRTAGGAMATYAYRHLSDPVLVESVEAEAGIDIGDTLIGMHLRRVAVPIRSKTKSVGQAHLTLAKTRLKLIGGERAVYHIEHE</sequence>
<dbReference type="EMBL" id="JAGKSQ010000007">
    <property type="protein sequence ID" value="MBP3952780.1"/>
    <property type="molecule type" value="Genomic_DNA"/>
</dbReference>
<evidence type="ECO:0000256" key="1">
    <source>
        <dbReference type="HAMAP-Rule" id="MF_00800"/>
    </source>
</evidence>
<accession>A0A941APH1</accession>
<comment type="caution">
    <text evidence="2">The sequence shown here is derived from an EMBL/GenBank/DDBJ whole genome shotgun (WGS) entry which is preliminary data.</text>
</comment>
<dbReference type="HAMAP" id="MF_00800">
    <property type="entry name" value="UPF0340"/>
    <property type="match status" value="1"/>
</dbReference>
<keyword evidence="3" id="KW-1185">Reference proteome</keyword>
<organism evidence="2 3">
    <name type="scientific">Halalkalibacter suaedae</name>
    <dbReference type="NCBI Taxonomy" id="2822140"/>
    <lineage>
        <taxon>Bacteria</taxon>
        <taxon>Bacillati</taxon>
        <taxon>Bacillota</taxon>
        <taxon>Bacilli</taxon>
        <taxon>Bacillales</taxon>
        <taxon>Bacillaceae</taxon>
        <taxon>Halalkalibacter</taxon>
    </lineage>
</organism>
<dbReference type="NCBIfam" id="TIGR01440">
    <property type="entry name" value="TIGR01440 family protein"/>
    <property type="match status" value="1"/>
</dbReference>
<evidence type="ECO:0000313" key="2">
    <source>
        <dbReference type="EMBL" id="MBP3952780.1"/>
    </source>
</evidence>
<dbReference type="Gene3D" id="3.40.50.10360">
    <property type="entry name" value="Hypothetical protein TT1679"/>
    <property type="match status" value="1"/>
</dbReference>
<dbReference type="RefSeq" id="WP_210598624.1">
    <property type="nucleotide sequence ID" value="NZ_JAGKSQ010000007.1"/>
</dbReference>